<accession>A0A6I6MMQ9</accession>
<reference evidence="3" key="1">
    <citation type="submission" date="2019-12" db="EMBL/GenBank/DDBJ databases">
        <title>Complete genome of Terracaulis silvestris 0127_4.</title>
        <authorList>
            <person name="Vieira S."/>
            <person name="Riedel T."/>
            <person name="Sproer C."/>
            <person name="Pascual J."/>
            <person name="Boedeker C."/>
            <person name="Overmann J."/>
        </authorList>
    </citation>
    <scope>NUCLEOTIDE SEQUENCE [LARGE SCALE GENOMIC DNA]</scope>
    <source>
        <strain evidence="3">0127_4</strain>
    </source>
</reference>
<dbReference type="Proteomes" id="UP000431269">
    <property type="component" value="Chromosome"/>
</dbReference>
<feature type="signal peptide" evidence="1">
    <location>
        <begin position="1"/>
        <end position="28"/>
    </location>
</feature>
<keyword evidence="1" id="KW-0732">Signal</keyword>
<feature type="chain" id="PRO_5026360632" evidence="1">
    <location>
        <begin position="29"/>
        <end position="179"/>
    </location>
</feature>
<keyword evidence="3" id="KW-1185">Reference proteome</keyword>
<evidence type="ECO:0000313" key="2">
    <source>
        <dbReference type="EMBL" id="QGZ95331.1"/>
    </source>
</evidence>
<name>A0A6I6MMQ9_9CAUL</name>
<dbReference type="AlphaFoldDB" id="A0A6I6MMQ9"/>
<dbReference type="RefSeq" id="WP_158766201.1">
    <property type="nucleotide sequence ID" value="NZ_CP047045.1"/>
</dbReference>
<proteinExistence type="predicted"/>
<evidence type="ECO:0000313" key="3">
    <source>
        <dbReference type="Proteomes" id="UP000431269"/>
    </source>
</evidence>
<dbReference type="KEGG" id="tsv:DSM104635_02180"/>
<evidence type="ECO:0000256" key="1">
    <source>
        <dbReference type="SAM" id="SignalP"/>
    </source>
</evidence>
<gene>
    <name evidence="2" type="ORF">DSM104635_02180</name>
</gene>
<dbReference type="PROSITE" id="PS51257">
    <property type="entry name" value="PROKAR_LIPOPROTEIN"/>
    <property type="match status" value="1"/>
</dbReference>
<sequence length="179" mass="19255">MRVAIFGRVAAAAILAIGLAACSSGRTADTRRGVGDAAYIPLRDVGLMRPEIPLLLRNLQYPYSTATLADCHAVTREIAALDGVLGPESYQPGPNRNVWDRSGDFVEEQAISAAESTAQDLIPFRSWVRRISGASRAERDALRAVANGQQRRTFLRGYGASLGCPGMIPPPPPNVARQR</sequence>
<protein>
    <submittedName>
        <fullName evidence="2">Uncharacterized protein</fullName>
    </submittedName>
</protein>
<organism evidence="2 3">
    <name type="scientific">Terricaulis silvestris</name>
    <dbReference type="NCBI Taxonomy" id="2686094"/>
    <lineage>
        <taxon>Bacteria</taxon>
        <taxon>Pseudomonadati</taxon>
        <taxon>Pseudomonadota</taxon>
        <taxon>Alphaproteobacteria</taxon>
        <taxon>Caulobacterales</taxon>
        <taxon>Caulobacteraceae</taxon>
        <taxon>Terricaulis</taxon>
    </lineage>
</organism>
<dbReference type="EMBL" id="CP047045">
    <property type="protein sequence ID" value="QGZ95331.1"/>
    <property type="molecule type" value="Genomic_DNA"/>
</dbReference>